<proteinExistence type="predicted"/>
<dbReference type="EMBL" id="LSLI01000040">
    <property type="protein sequence ID" value="KXS32138.1"/>
    <property type="molecule type" value="Genomic_DNA"/>
</dbReference>
<evidence type="ECO:0000313" key="1">
    <source>
        <dbReference type="EMBL" id="KXS32138.1"/>
    </source>
</evidence>
<gene>
    <name evidence="1" type="ORF">AWT59_1715</name>
</gene>
<reference evidence="1 2" key="2">
    <citation type="submission" date="2016-03" db="EMBL/GenBank/DDBJ databases">
        <title>New uncultured bacterium of the family Gallionellaceae from acid mine drainage: description and reconstruction of genome based on metagenomic analysis of microbial community.</title>
        <authorList>
            <person name="Kadnikov V."/>
            <person name="Ivasenko D."/>
            <person name="Beletsky A."/>
            <person name="Mardanov A."/>
            <person name="Danilova E."/>
            <person name="Pimenov N."/>
            <person name="Karnachuk O."/>
            <person name="Ravin N."/>
        </authorList>
    </citation>
    <scope>NUCLEOTIDE SEQUENCE [LARGE SCALE GENOMIC DNA]</scope>
    <source>
        <strain evidence="1">ShG14-8</strain>
    </source>
</reference>
<accession>A0A139BT74</accession>
<evidence type="ECO:0000313" key="2">
    <source>
        <dbReference type="Proteomes" id="UP000070578"/>
    </source>
</evidence>
<dbReference type="PATRIC" id="fig|1796491.3.peg.1880"/>
<keyword evidence="1" id="KW-0255">Endonuclease</keyword>
<comment type="caution">
    <text evidence="1">The sequence shown here is derived from an EMBL/GenBank/DDBJ whole genome shotgun (WGS) entry which is preliminary data.</text>
</comment>
<dbReference type="AlphaFoldDB" id="A0A139BT74"/>
<keyword evidence="1" id="KW-0378">Hydrolase</keyword>
<organism evidence="1 2">
    <name type="scientific">Candidatus Gallionella acididurans</name>
    <dbReference type="NCBI Taxonomy" id="1796491"/>
    <lineage>
        <taxon>Bacteria</taxon>
        <taxon>Pseudomonadati</taxon>
        <taxon>Pseudomonadota</taxon>
        <taxon>Betaproteobacteria</taxon>
        <taxon>Nitrosomonadales</taxon>
        <taxon>Gallionellaceae</taxon>
        <taxon>Gallionella</taxon>
    </lineage>
</organism>
<dbReference type="Proteomes" id="UP000070578">
    <property type="component" value="Unassembled WGS sequence"/>
</dbReference>
<dbReference type="GO" id="GO:0004519">
    <property type="term" value="F:endonuclease activity"/>
    <property type="evidence" value="ECO:0007669"/>
    <property type="project" value="UniProtKB-KW"/>
</dbReference>
<reference evidence="1 2" key="1">
    <citation type="submission" date="2016-02" db="EMBL/GenBank/DDBJ databases">
        <authorList>
            <person name="Wen L."/>
            <person name="He K."/>
            <person name="Yang H."/>
        </authorList>
    </citation>
    <scope>NUCLEOTIDE SEQUENCE [LARGE SCALE GENOMIC DNA]</scope>
    <source>
        <strain evidence="1">ShG14-8</strain>
    </source>
</reference>
<sequence length="74" mass="8399">MGNAQVIQTAMANPLDKFQLGVRKLVEDLMIQRMGENDKIVTRYMGDGEFQRTTFPILAREIFETIHAETGKPS</sequence>
<name>A0A139BT74_9PROT</name>
<keyword evidence="1" id="KW-0540">Nuclease</keyword>
<protein>
    <submittedName>
        <fullName evidence="1">Restriction endonuclease, type I, EcoRI, R subunit/Type III</fullName>
    </submittedName>
</protein>